<dbReference type="Gene3D" id="2.130.10.10">
    <property type="entry name" value="YVTN repeat-like/Quinoprotein amine dehydrogenase"/>
    <property type="match status" value="2"/>
</dbReference>
<dbReference type="PRINTS" id="PR00320">
    <property type="entry name" value="GPROTEINBRPT"/>
</dbReference>
<keyword evidence="2" id="KW-0507">mRNA processing</keyword>
<evidence type="ECO:0000313" key="9">
    <source>
        <dbReference type="Proteomes" id="UP000053105"/>
    </source>
</evidence>
<accession>A0A0M8ZSS7</accession>
<keyword evidence="3" id="KW-0677">Repeat</keyword>
<dbReference type="PANTHER" id="PTHR19877:SF13">
    <property type="entry name" value="SERINE-THREONINE KINASE RECEPTOR-ASSOCIATED PROTEIN"/>
    <property type="match status" value="1"/>
</dbReference>
<dbReference type="InterPro" id="IPR036322">
    <property type="entry name" value="WD40_repeat_dom_sf"/>
</dbReference>
<dbReference type="PROSITE" id="PS50294">
    <property type="entry name" value="WD_REPEATS_REGION"/>
    <property type="match status" value="3"/>
</dbReference>
<name>A0A0M8ZSS7_9HYME</name>
<dbReference type="Pfam" id="PF00400">
    <property type="entry name" value="WD40"/>
    <property type="match status" value="4"/>
</dbReference>
<comment type="similarity">
    <text evidence="5">Belongs to the WD repeat STRAP family.</text>
</comment>
<dbReference type="GO" id="GO:0000387">
    <property type="term" value="P:spliceosomal snRNP assembly"/>
    <property type="evidence" value="ECO:0007669"/>
    <property type="project" value="TreeGrafter"/>
</dbReference>
<dbReference type="SMART" id="SM00320">
    <property type="entry name" value="WD40"/>
    <property type="match status" value="7"/>
</dbReference>
<evidence type="ECO:0000256" key="1">
    <source>
        <dbReference type="ARBA" id="ARBA00022574"/>
    </source>
</evidence>
<feature type="repeat" description="WD" evidence="7">
    <location>
        <begin position="280"/>
        <end position="321"/>
    </location>
</feature>
<evidence type="ECO:0000256" key="3">
    <source>
        <dbReference type="ARBA" id="ARBA00022737"/>
    </source>
</evidence>
<evidence type="ECO:0000256" key="7">
    <source>
        <dbReference type="PROSITE-ProRule" id="PRU00221"/>
    </source>
</evidence>
<feature type="repeat" description="WD" evidence="7">
    <location>
        <begin position="73"/>
        <end position="114"/>
    </location>
</feature>
<gene>
    <name evidence="8" type="ORF">WN51_06281</name>
</gene>
<evidence type="ECO:0000256" key="4">
    <source>
        <dbReference type="ARBA" id="ARBA00023187"/>
    </source>
</evidence>
<proteinExistence type="inferred from homology"/>
<sequence>MANLRQTPLTCSGHTRPVVHLAFSDITESGYYLISACKECFCGRFILRKEFNVLSDGKPMLRQGDTGDWIGTFEGHKGAVWGVALNPQATRAASGAADFNAKVWDAIKGEEIHSFQHKHIVKSVNFSTDSNYLCTGSNEKLVRIYDLNKPDAAPQVFSGHKNGIRHVTFFNNNTALITCGDDKTLRVWDRNSGQEVKRLDFPAIPNSMEVSKDGNIITTTHSNIVTFWNSRELTKLCEYTAPTQMNSASLHPDCSIFVCGGEDLKMYKFDYATGTEIESFKGHFGPVHCVRFSPDGELYASGSEDGTLRLWQTTVGKTYGLWRCIEQTPTIQENTAVLNNKQEVPAS</sequence>
<dbReference type="PROSITE" id="PS50082">
    <property type="entry name" value="WD_REPEATS_2"/>
    <property type="match status" value="4"/>
</dbReference>
<evidence type="ECO:0000256" key="6">
    <source>
        <dbReference type="ARBA" id="ARBA00040390"/>
    </source>
</evidence>
<dbReference type="OrthoDB" id="200206at2759"/>
<reference evidence="8 9" key="1">
    <citation type="submission" date="2015-07" db="EMBL/GenBank/DDBJ databases">
        <title>The genome of Melipona quadrifasciata.</title>
        <authorList>
            <person name="Pan H."/>
            <person name="Kapheim K."/>
        </authorList>
    </citation>
    <scope>NUCLEOTIDE SEQUENCE [LARGE SCALE GENOMIC DNA]</scope>
    <source>
        <strain evidence="8">0111107301</strain>
        <tissue evidence="8">Whole body</tissue>
    </source>
</reference>
<protein>
    <recommendedName>
        <fullName evidence="6">Serine-threonine kinase receptor-associated protein</fullName>
    </recommendedName>
</protein>
<evidence type="ECO:0000256" key="5">
    <source>
        <dbReference type="ARBA" id="ARBA00038394"/>
    </source>
</evidence>
<keyword evidence="8" id="KW-0808">Transferase</keyword>
<dbReference type="PANTHER" id="PTHR19877">
    <property type="entry name" value="EUKARYOTIC TRANSLATION INITIATION FACTOR 3 SUBUNIT I"/>
    <property type="match status" value="1"/>
</dbReference>
<dbReference type="EMBL" id="KQ435912">
    <property type="protein sequence ID" value="KOX68883.1"/>
    <property type="molecule type" value="Genomic_DNA"/>
</dbReference>
<dbReference type="CDD" id="cd00200">
    <property type="entry name" value="WD40"/>
    <property type="match status" value="1"/>
</dbReference>
<evidence type="ECO:0000256" key="2">
    <source>
        <dbReference type="ARBA" id="ARBA00022664"/>
    </source>
</evidence>
<keyword evidence="8" id="KW-0418">Kinase</keyword>
<dbReference type="InterPro" id="IPR001680">
    <property type="entry name" value="WD40_rpt"/>
</dbReference>
<evidence type="ECO:0000313" key="8">
    <source>
        <dbReference type="EMBL" id="KOX68883.1"/>
    </source>
</evidence>
<dbReference type="GO" id="GO:0003723">
    <property type="term" value="F:RNA binding"/>
    <property type="evidence" value="ECO:0007669"/>
    <property type="project" value="TreeGrafter"/>
</dbReference>
<dbReference type="FunFam" id="2.130.10.10:FF:000133">
    <property type="entry name" value="Serine-threonine kinase receptor-associated protein"/>
    <property type="match status" value="1"/>
</dbReference>
<dbReference type="STRING" id="166423.A0A0M8ZSS7"/>
<keyword evidence="1 7" id="KW-0853">WD repeat</keyword>
<dbReference type="AlphaFoldDB" id="A0A0M8ZSS7"/>
<dbReference type="InterPro" id="IPR020472">
    <property type="entry name" value="WD40_PAC1"/>
</dbReference>
<dbReference type="Proteomes" id="UP000053105">
    <property type="component" value="Unassembled WGS sequence"/>
</dbReference>
<organism evidence="8 9">
    <name type="scientific">Melipona quadrifasciata</name>
    <dbReference type="NCBI Taxonomy" id="166423"/>
    <lineage>
        <taxon>Eukaryota</taxon>
        <taxon>Metazoa</taxon>
        <taxon>Ecdysozoa</taxon>
        <taxon>Arthropoda</taxon>
        <taxon>Hexapoda</taxon>
        <taxon>Insecta</taxon>
        <taxon>Pterygota</taxon>
        <taxon>Neoptera</taxon>
        <taxon>Endopterygota</taxon>
        <taxon>Hymenoptera</taxon>
        <taxon>Apocrita</taxon>
        <taxon>Aculeata</taxon>
        <taxon>Apoidea</taxon>
        <taxon>Anthophila</taxon>
        <taxon>Apidae</taxon>
        <taxon>Melipona</taxon>
    </lineage>
</organism>
<dbReference type="GO" id="GO:0016301">
    <property type="term" value="F:kinase activity"/>
    <property type="evidence" value="ECO:0007669"/>
    <property type="project" value="UniProtKB-KW"/>
</dbReference>
<dbReference type="InterPro" id="IPR015943">
    <property type="entry name" value="WD40/YVTN_repeat-like_dom_sf"/>
</dbReference>
<keyword evidence="4" id="KW-0508">mRNA splicing</keyword>
<dbReference type="GO" id="GO:0032797">
    <property type="term" value="C:SMN complex"/>
    <property type="evidence" value="ECO:0007669"/>
    <property type="project" value="TreeGrafter"/>
</dbReference>
<feature type="repeat" description="WD" evidence="7">
    <location>
        <begin position="157"/>
        <end position="198"/>
    </location>
</feature>
<keyword evidence="9" id="KW-1185">Reference proteome</keyword>
<feature type="repeat" description="WD" evidence="7">
    <location>
        <begin position="114"/>
        <end position="155"/>
    </location>
</feature>
<keyword evidence="8" id="KW-0675">Receptor</keyword>
<dbReference type="SUPFAM" id="SSF50978">
    <property type="entry name" value="WD40 repeat-like"/>
    <property type="match status" value="1"/>
</dbReference>